<dbReference type="SUPFAM" id="SSF143744">
    <property type="entry name" value="GlcG-like"/>
    <property type="match status" value="3"/>
</dbReference>
<dbReference type="InterPro" id="IPR038084">
    <property type="entry name" value="PduO/GlcC-like_sf"/>
</dbReference>
<gene>
    <name evidence="3" type="ORF">GON01_10635</name>
</gene>
<evidence type="ECO:0008006" key="5">
    <source>
        <dbReference type="Google" id="ProtNLM"/>
    </source>
</evidence>
<dbReference type="AlphaFoldDB" id="A0A6I4J206"/>
<organism evidence="3 4">
    <name type="scientific">Sphingomonas horti</name>
    <dbReference type="NCBI Taxonomy" id="2682842"/>
    <lineage>
        <taxon>Bacteria</taxon>
        <taxon>Pseudomonadati</taxon>
        <taxon>Pseudomonadota</taxon>
        <taxon>Alphaproteobacteria</taxon>
        <taxon>Sphingomonadales</taxon>
        <taxon>Sphingomonadaceae</taxon>
        <taxon>Sphingomonas</taxon>
    </lineage>
</organism>
<dbReference type="Gene3D" id="3.30.450.150">
    <property type="entry name" value="Haem-degrading domain"/>
    <property type="match status" value="3"/>
</dbReference>
<evidence type="ECO:0000256" key="1">
    <source>
        <dbReference type="SAM" id="MobiDB-lite"/>
    </source>
</evidence>
<feature type="signal peptide" evidence="2">
    <location>
        <begin position="1"/>
        <end position="22"/>
    </location>
</feature>
<evidence type="ECO:0000313" key="4">
    <source>
        <dbReference type="Proteomes" id="UP000441389"/>
    </source>
</evidence>
<dbReference type="RefSeq" id="WP_157027338.1">
    <property type="nucleotide sequence ID" value="NZ_WQMS01000013.1"/>
</dbReference>
<sequence>MRKGVLFSSCGVAAHRSTAALAAVALLLTSCGGGGKSPSPAATPPPSPTPSSVYTPPALESLSVSDVQQIIAQAVAEAKARNRPAVIAVVDRVGNVLAIFRMNGSPQNLKIADAPNGQDIDLQGLVVPAEGGAIAKAITGAYLSSGGNAFSTRTASQIVQQHFPPAPNAVGLESGPLFGVQFSSLPCSDLNTRFIATGGPAALIGPKRSPLGLSADAGGFPLYKNGVLVGGVGVMADGVYDFDPDITDIETNDEEYIALAGTFGFEAPEAIRANQISVDGTQLRYSDAVPSGLRTAPASAPGYPTIAGIAGSLAPVRDYATLQIIPGAPYGTEASGIRKATPAEFDNPDAFILTDGSGNDRYPIRGGTDGGAVGQPLTAAEVRAVLEEAFKIMSRARGQIRRPLDSRAQVTISMVDTYGNVLGIVRAPDAPVFGIDVSLQKARTATFFSNPVAAQQLMAATQPEVAQFVQRLRDFLGDPTALTGGFAFSDRAGGNLSRPYFPDGEVGRPNGPLSRPIAQFNPFSTGLQSALIKPNVDEHLAYLTLNSNADTPQRCTKLPDVTPQHNRLSNGIQIFPGSVSIYRGTQLVGGIGISGDGIDQDDMISFLGLANGGKRVGTIGHAAPEMRADRIVVKLQDGREVRLRYVNCPFAPFLDTPAQNVCQGI</sequence>
<feature type="region of interest" description="Disordered" evidence="1">
    <location>
        <begin position="35"/>
        <end position="55"/>
    </location>
</feature>
<dbReference type="PANTHER" id="PTHR34309:SF1">
    <property type="entry name" value="PROTEIN GLCG"/>
    <property type="match status" value="1"/>
</dbReference>
<dbReference type="EMBL" id="WQMS01000013">
    <property type="protein sequence ID" value="MVO78387.1"/>
    <property type="molecule type" value="Genomic_DNA"/>
</dbReference>
<feature type="chain" id="PRO_5026125752" description="Heme-binding protein" evidence="2">
    <location>
        <begin position="23"/>
        <end position="665"/>
    </location>
</feature>
<reference evidence="3 4" key="1">
    <citation type="submission" date="2019-12" db="EMBL/GenBank/DDBJ databases">
        <authorList>
            <person name="Huq M.A."/>
        </authorList>
    </citation>
    <scope>NUCLEOTIDE SEQUENCE [LARGE SCALE GENOMIC DNA]</scope>
    <source>
        <strain evidence="3 4">MAH-20</strain>
    </source>
</reference>
<keyword evidence="2" id="KW-0732">Signal</keyword>
<dbReference type="PROSITE" id="PS51257">
    <property type="entry name" value="PROKAR_LIPOPROTEIN"/>
    <property type="match status" value="1"/>
</dbReference>
<dbReference type="InterPro" id="IPR005624">
    <property type="entry name" value="PduO/GlcC-like"/>
</dbReference>
<evidence type="ECO:0000256" key="2">
    <source>
        <dbReference type="SAM" id="SignalP"/>
    </source>
</evidence>
<dbReference type="InterPro" id="IPR052517">
    <property type="entry name" value="GlcG_carb_metab_protein"/>
</dbReference>
<proteinExistence type="predicted"/>
<protein>
    <recommendedName>
        <fullName evidence="5">Heme-binding protein</fullName>
    </recommendedName>
</protein>
<dbReference type="Proteomes" id="UP000441389">
    <property type="component" value="Unassembled WGS sequence"/>
</dbReference>
<name>A0A6I4J206_9SPHN</name>
<comment type="caution">
    <text evidence="3">The sequence shown here is derived from an EMBL/GenBank/DDBJ whole genome shotgun (WGS) entry which is preliminary data.</text>
</comment>
<keyword evidence="4" id="KW-1185">Reference proteome</keyword>
<dbReference type="PANTHER" id="PTHR34309">
    <property type="entry name" value="SLR1406 PROTEIN"/>
    <property type="match status" value="1"/>
</dbReference>
<dbReference type="Pfam" id="PF03928">
    <property type="entry name" value="HbpS-like"/>
    <property type="match status" value="2"/>
</dbReference>
<evidence type="ECO:0000313" key="3">
    <source>
        <dbReference type="EMBL" id="MVO78387.1"/>
    </source>
</evidence>
<accession>A0A6I4J206</accession>